<reference evidence="1" key="1">
    <citation type="submission" date="2022-01" db="EMBL/GenBank/DDBJ databases">
        <authorList>
            <person name="Braso-Vives M."/>
        </authorList>
    </citation>
    <scope>NUCLEOTIDE SEQUENCE</scope>
</reference>
<gene>
    <name evidence="1" type="primary">Hypp5371</name>
    <name evidence="1" type="ORF">BLAG_LOCUS25615</name>
</gene>
<dbReference type="EMBL" id="OV696694">
    <property type="protein sequence ID" value="CAH1274673.1"/>
    <property type="molecule type" value="Genomic_DNA"/>
</dbReference>
<dbReference type="AlphaFoldDB" id="A0A8K0AGZ9"/>
<evidence type="ECO:0000313" key="1">
    <source>
        <dbReference type="EMBL" id="CAH1274673.1"/>
    </source>
</evidence>
<name>A0A8K0AGZ9_BRALA</name>
<dbReference type="Proteomes" id="UP000838412">
    <property type="component" value="Chromosome 9"/>
</dbReference>
<dbReference type="OrthoDB" id="10060990at2759"/>
<sequence>MVQRILAPLSACLQQRDVTLEMVKTKVSTVQLKLQELSRDRAKMKMKDGVEEDDEGVKYKTVRLRRGQAKEDGVVEVAVQVLSTIDYHLDGRFKDTFLNIDVINSALPFILLHAWPPTAEALASYGEEEISTIFQHYRVPQGHSLDNCLIQWGELKVVVRRKLSFFL</sequence>
<protein>
    <submittedName>
        <fullName evidence="1">Hypp5371 protein</fullName>
    </submittedName>
</protein>
<proteinExistence type="predicted"/>
<accession>A0A8K0AGZ9</accession>
<evidence type="ECO:0000313" key="2">
    <source>
        <dbReference type="Proteomes" id="UP000838412"/>
    </source>
</evidence>
<organism evidence="1 2">
    <name type="scientific">Branchiostoma lanceolatum</name>
    <name type="common">Common lancelet</name>
    <name type="synonym">Amphioxus lanceolatum</name>
    <dbReference type="NCBI Taxonomy" id="7740"/>
    <lineage>
        <taxon>Eukaryota</taxon>
        <taxon>Metazoa</taxon>
        <taxon>Chordata</taxon>
        <taxon>Cephalochordata</taxon>
        <taxon>Leptocardii</taxon>
        <taxon>Amphioxiformes</taxon>
        <taxon>Branchiostomatidae</taxon>
        <taxon>Branchiostoma</taxon>
    </lineage>
</organism>
<keyword evidence="2" id="KW-1185">Reference proteome</keyword>